<gene>
    <name evidence="3" type="ORF">KUO17_12695</name>
</gene>
<reference evidence="3" key="2">
    <citation type="journal article" date="2023" name="Plant Pathol.">
        <title>Dismantling and reorganizing Pseudomonas marginalis sensu#lato.</title>
        <authorList>
            <person name="Sawada H."/>
            <person name="Fujikawa T."/>
            <person name="Satou M."/>
        </authorList>
    </citation>
    <scope>NUCLEOTIDE SEQUENCE</scope>
    <source>
        <strain evidence="3">MAFF 301350</strain>
    </source>
</reference>
<comment type="caution">
    <text evidence="3">The sequence shown here is derived from an EMBL/GenBank/DDBJ whole genome shotgun (WGS) entry which is preliminary data.</text>
</comment>
<dbReference type="AlphaFoldDB" id="A0A9Q2XKC1"/>
<evidence type="ECO:0000313" key="4">
    <source>
        <dbReference type="Proteomes" id="UP001106592"/>
    </source>
</evidence>
<dbReference type="Proteomes" id="UP001106592">
    <property type="component" value="Unassembled WGS sequence"/>
</dbReference>
<sequence>MSTLCLVTGANGHLGNTLVRALLRQGYRVRAGVRDVRNLAPFAGLDCEVVYAEALDEVAMFKAMQGVEVLFQVAAVFKHWARDPQREIITPNVQGTRCVLAAAARAGVERVVHVSSVAAVGHAGEALDETQWNSDTRNAYYTSKLLAERAAWETAQVLGLWMVSVLPSAIIGPNAARLTDTMGFLQALRLCQMPFDPGFHFNFVDVRDVADGLIRAALVGQPGQRYLLANSHCSSLGDVLGALNAVSPGYRLPPPAPRWLLLCAAWLQERRAQLTGQPAQLLVSQVRMFHKVRQQYSTLKARGELGFNPRSPQVALAEAFAYLQRQPRQPYEDMASVVRTVHSSPA</sequence>
<evidence type="ECO:0000313" key="3">
    <source>
        <dbReference type="EMBL" id="MBV6287874.1"/>
    </source>
</evidence>
<dbReference type="GO" id="GO:0016616">
    <property type="term" value="F:oxidoreductase activity, acting on the CH-OH group of donors, NAD or NADP as acceptor"/>
    <property type="evidence" value="ECO:0007669"/>
    <property type="project" value="TreeGrafter"/>
</dbReference>
<protein>
    <submittedName>
        <fullName evidence="3">NAD-dependent epimerase/dehydratase family protein</fullName>
    </submittedName>
</protein>
<dbReference type="InterPro" id="IPR001509">
    <property type="entry name" value="Epimerase_deHydtase"/>
</dbReference>
<dbReference type="PANTHER" id="PTHR10366">
    <property type="entry name" value="NAD DEPENDENT EPIMERASE/DEHYDRATASE"/>
    <property type="match status" value="1"/>
</dbReference>
<accession>A0A9Q2XKC1</accession>
<dbReference type="EMBL" id="JAHTBI010000043">
    <property type="protein sequence ID" value="MBV6287874.1"/>
    <property type="molecule type" value="Genomic_DNA"/>
</dbReference>
<dbReference type="InterPro" id="IPR050425">
    <property type="entry name" value="NAD(P)_dehydrat-like"/>
</dbReference>
<evidence type="ECO:0000259" key="2">
    <source>
        <dbReference type="Pfam" id="PF01370"/>
    </source>
</evidence>
<dbReference type="Pfam" id="PF01370">
    <property type="entry name" value="Epimerase"/>
    <property type="match status" value="1"/>
</dbReference>
<proteinExistence type="predicted"/>
<evidence type="ECO:0000256" key="1">
    <source>
        <dbReference type="ARBA" id="ARBA00023002"/>
    </source>
</evidence>
<name>A0A9Q2XKC1_9PSED</name>
<keyword evidence="1" id="KW-0560">Oxidoreductase</keyword>
<dbReference type="RefSeq" id="WP_217975904.1">
    <property type="nucleotide sequence ID" value="NZ_JAHTBI010000043.1"/>
</dbReference>
<organism evidence="3 4">
    <name type="scientific">Pseudomonas aegrilactucae</name>
    <dbReference type="NCBI Taxonomy" id="2854028"/>
    <lineage>
        <taxon>Bacteria</taxon>
        <taxon>Pseudomonadati</taxon>
        <taxon>Pseudomonadota</taxon>
        <taxon>Gammaproteobacteria</taxon>
        <taxon>Pseudomonadales</taxon>
        <taxon>Pseudomonadaceae</taxon>
        <taxon>Pseudomonas</taxon>
    </lineage>
</organism>
<feature type="domain" description="NAD-dependent epimerase/dehydratase" evidence="2">
    <location>
        <begin position="6"/>
        <end position="226"/>
    </location>
</feature>
<keyword evidence="4" id="KW-1185">Reference proteome</keyword>
<reference evidence="3" key="1">
    <citation type="journal article" date="2022" name="Int. J. Syst. Evol. Microbiol.">
        <title>Pseudomonas aegrilactucae sp. nov. and Pseudomonas morbosilactucae sp. nov., pathogens causing bacterial rot of lettuce in Japan.</title>
        <authorList>
            <person name="Sawada H."/>
            <person name="Fujikawa T."/>
            <person name="Satou M."/>
        </authorList>
    </citation>
    <scope>NUCLEOTIDE SEQUENCE</scope>
    <source>
        <strain evidence="3">MAFF 301350</strain>
    </source>
</reference>
<dbReference type="PANTHER" id="PTHR10366:SF564">
    <property type="entry name" value="STEROL-4-ALPHA-CARBOXYLATE 3-DEHYDROGENASE, DECARBOXYLATING"/>
    <property type="match status" value="1"/>
</dbReference>